<organism evidence="2">
    <name type="scientific">Anopheles sinensis</name>
    <name type="common">Mosquito</name>
    <dbReference type="NCBI Taxonomy" id="74873"/>
    <lineage>
        <taxon>Eukaryota</taxon>
        <taxon>Metazoa</taxon>
        <taxon>Ecdysozoa</taxon>
        <taxon>Arthropoda</taxon>
        <taxon>Hexapoda</taxon>
        <taxon>Insecta</taxon>
        <taxon>Pterygota</taxon>
        <taxon>Neoptera</taxon>
        <taxon>Endopterygota</taxon>
        <taxon>Diptera</taxon>
        <taxon>Nematocera</taxon>
        <taxon>Culicoidea</taxon>
        <taxon>Culicidae</taxon>
        <taxon>Anophelinae</taxon>
        <taxon>Anopheles</taxon>
    </lineage>
</organism>
<dbReference type="Proteomes" id="UP000030765">
    <property type="component" value="Unassembled WGS sequence"/>
</dbReference>
<gene>
    <name evidence="2" type="ORF">ZHAS_00017246</name>
</gene>
<dbReference type="EMBL" id="KE525343">
    <property type="protein sequence ID" value="KFB49095.1"/>
    <property type="molecule type" value="Genomic_DNA"/>
</dbReference>
<dbReference type="EMBL" id="ATLV01023404">
    <property type="status" value="NOT_ANNOTATED_CDS"/>
    <property type="molecule type" value="Genomic_DNA"/>
</dbReference>
<evidence type="ECO:0000313" key="2">
    <source>
        <dbReference type="EMBL" id="KFB49095.1"/>
    </source>
</evidence>
<evidence type="ECO:0000256" key="1">
    <source>
        <dbReference type="SAM" id="MobiDB-lite"/>
    </source>
</evidence>
<reference evidence="3" key="2">
    <citation type="submission" date="2020-05" db="UniProtKB">
        <authorList>
            <consortium name="EnsemblMetazoa"/>
        </authorList>
    </citation>
    <scope>IDENTIFICATION</scope>
</reference>
<dbReference type="AlphaFoldDB" id="A0A084WFV1"/>
<evidence type="ECO:0000313" key="3">
    <source>
        <dbReference type="EnsemblMetazoa" id="ASIC017246-PA"/>
    </source>
</evidence>
<protein>
    <submittedName>
        <fullName evidence="2 3">Uncharacterized protein</fullName>
    </submittedName>
</protein>
<reference evidence="2 4" key="1">
    <citation type="journal article" date="2014" name="BMC Genomics">
        <title>Genome sequence of Anopheles sinensis provides insight into genetics basis of mosquito competence for malaria parasites.</title>
        <authorList>
            <person name="Zhou D."/>
            <person name="Zhang D."/>
            <person name="Ding G."/>
            <person name="Shi L."/>
            <person name="Hou Q."/>
            <person name="Ye Y."/>
            <person name="Xu Y."/>
            <person name="Zhou H."/>
            <person name="Xiong C."/>
            <person name="Li S."/>
            <person name="Yu J."/>
            <person name="Hong S."/>
            <person name="Yu X."/>
            <person name="Zou P."/>
            <person name="Chen C."/>
            <person name="Chang X."/>
            <person name="Wang W."/>
            <person name="Lv Y."/>
            <person name="Sun Y."/>
            <person name="Ma L."/>
            <person name="Shen B."/>
            <person name="Zhu C."/>
        </authorList>
    </citation>
    <scope>NUCLEOTIDE SEQUENCE [LARGE SCALE GENOMIC DNA]</scope>
</reference>
<feature type="region of interest" description="Disordered" evidence="1">
    <location>
        <begin position="181"/>
        <end position="231"/>
    </location>
</feature>
<feature type="compositionally biased region" description="Low complexity" evidence="1">
    <location>
        <begin position="220"/>
        <end position="231"/>
    </location>
</feature>
<keyword evidence="4" id="KW-1185">Reference proteome</keyword>
<feature type="region of interest" description="Disordered" evidence="1">
    <location>
        <begin position="94"/>
        <end position="115"/>
    </location>
</feature>
<dbReference type="EnsemblMetazoa" id="ASIC017246-RA">
    <property type="protein sequence ID" value="ASIC017246-PA"/>
    <property type="gene ID" value="ASIC017246"/>
</dbReference>
<evidence type="ECO:0000313" key="4">
    <source>
        <dbReference type="Proteomes" id="UP000030765"/>
    </source>
</evidence>
<name>A0A084WFV1_ANOSI</name>
<proteinExistence type="predicted"/>
<dbReference type="VEuPathDB" id="VectorBase:ASIC017246"/>
<accession>A0A084WFV1</accession>
<sequence>MNHVAKESIILHWKGVRELWRYLNPCQPRTSGVRCECSAKTPVPCPGKVVPAGPVRVTVVKVDRSCARSPTASGSSASLNNSCAKLIRCSRSAEPTDEPDQASTAHPKPAAPSQQPKLAIARLASLASIHATTHSAAAAAAAAASASASPQVITTTVADISDSAIFDLGDPSGPSNFEHLSCHASAEGSDPTPAGPSKQGHSECSGPTASGGSNAQLANTTASEEPSTSTAVAAPRRICTLKVKIFLIKHLSKLVACNKKMFLPVKSNT</sequence>
<feature type="compositionally biased region" description="Polar residues" evidence="1">
    <location>
        <begin position="205"/>
        <end position="219"/>
    </location>
</feature>